<sequence>MSYSLIPPPRVAAIHDISGFGRCALTVIIPAMSALGIQVCPVPTALLSTHTGGFSGFVFRDLSSDIRPTFDHWAGLDIRFDCIYSGFLGSYEQIGIVKSVLEEYPHPAMHIVDPVMGDDGILYSTYTRQMAENMRVLIGMADLVTPNFTECCILTERKFTEGLIDENEAIRCVKELVGLGAKTAVLTGLRIKEGYFTNLAFESETGKVSTTHCPRLPGSYPGTGDLFTSVLGGLRIIGYPLEKALELTTDYLSETIALTGKLGTPIREGVALERTLPSLMRLVK</sequence>
<dbReference type="GO" id="GO:0009443">
    <property type="term" value="P:pyridoxal 5'-phosphate salvage"/>
    <property type="evidence" value="ECO:0007669"/>
    <property type="project" value="InterPro"/>
</dbReference>
<keyword evidence="5" id="KW-0067">ATP-binding</keyword>
<dbReference type="Pfam" id="PF08543">
    <property type="entry name" value="Phos_pyr_kin"/>
    <property type="match status" value="1"/>
</dbReference>
<keyword evidence="2 7" id="KW-0808">Transferase</keyword>
<evidence type="ECO:0000256" key="1">
    <source>
        <dbReference type="ARBA" id="ARBA00012104"/>
    </source>
</evidence>
<dbReference type="GO" id="GO:0005829">
    <property type="term" value="C:cytosol"/>
    <property type="evidence" value="ECO:0007669"/>
    <property type="project" value="TreeGrafter"/>
</dbReference>
<dbReference type="GO" id="GO:0005524">
    <property type="term" value="F:ATP binding"/>
    <property type="evidence" value="ECO:0007669"/>
    <property type="project" value="UniProtKB-KW"/>
</dbReference>
<organism evidence="7">
    <name type="scientific">bioreactor metagenome</name>
    <dbReference type="NCBI Taxonomy" id="1076179"/>
    <lineage>
        <taxon>unclassified sequences</taxon>
        <taxon>metagenomes</taxon>
        <taxon>ecological metagenomes</taxon>
    </lineage>
</organism>
<dbReference type="PANTHER" id="PTHR10534">
    <property type="entry name" value="PYRIDOXAL KINASE"/>
    <property type="match status" value="1"/>
</dbReference>
<dbReference type="Gene3D" id="3.40.1190.20">
    <property type="match status" value="1"/>
</dbReference>
<evidence type="ECO:0000256" key="5">
    <source>
        <dbReference type="ARBA" id="ARBA00022840"/>
    </source>
</evidence>
<evidence type="ECO:0000256" key="2">
    <source>
        <dbReference type="ARBA" id="ARBA00022679"/>
    </source>
</evidence>
<evidence type="ECO:0000256" key="3">
    <source>
        <dbReference type="ARBA" id="ARBA00022741"/>
    </source>
</evidence>
<evidence type="ECO:0000256" key="4">
    <source>
        <dbReference type="ARBA" id="ARBA00022777"/>
    </source>
</evidence>
<dbReference type="EC" id="2.7.1.35" evidence="1"/>
<dbReference type="AlphaFoldDB" id="A0A645A4B5"/>
<comment type="caution">
    <text evidence="7">The sequence shown here is derived from an EMBL/GenBank/DDBJ whole genome shotgun (WGS) entry which is preliminary data.</text>
</comment>
<evidence type="ECO:0000313" key="7">
    <source>
        <dbReference type="EMBL" id="MPM47776.1"/>
    </source>
</evidence>
<keyword evidence="4 7" id="KW-0418">Kinase</keyword>
<dbReference type="CDD" id="cd01173">
    <property type="entry name" value="pyridoxal_pyridoxamine_kinase"/>
    <property type="match status" value="1"/>
</dbReference>
<name>A0A645A4B5_9ZZZZ</name>
<dbReference type="InterPro" id="IPR004625">
    <property type="entry name" value="PyrdxlKinase"/>
</dbReference>
<dbReference type="InterPro" id="IPR029056">
    <property type="entry name" value="Ribokinase-like"/>
</dbReference>
<dbReference type="SUPFAM" id="SSF53613">
    <property type="entry name" value="Ribokinase-like"/>
    <property type="match status" value="1"/>
</dbReference>
<dbReference type="PANTHER" id="PTHR10534:SF2">
    <property type="entry name" value="PYRIDOXAL KINASE"/>
    <property type="match status" value="1"/>
</dbReference>
<protein>
    <recommendedName>
        <fullName evidence="1">pyridoxal kinase</fullName>
        <ecNumber evidence="1">2.7.1.35</ecNumber>
    </recommendedName>
</protein>
<dbReference type="GO" id="GO:0008478">
    <property type="term" value="F:pyridoxal kinase activity"/>
    <property type="evidence" value="ECO:0007669"/>
    <property type="project" value="UniProtKB-EC"/>
</dbReference>
<keyword evidence="3" id="KW-0547">Nucleotide-binding</keyword>
<proteinExistence type="predicted"/>
<dbReference type="InterPro" id="IPR013749">
    <property type="entry name" value="PM/HMP-P_kinase-1"/>
</dbReference>
<reference evidence="7" key="1">
    <citation type="submission" date="2019-08" db="EMBL/GenBank/DDBJ databases">
        <authorList>
            <person name="Kucharzyk K."/>
            <person name="Murdoch R.W."/>
            <person name="Higgins S."/>
            <person name="Loffler F."/>
        </authorList>
    </citation>
    <scope>NUCLEOTIDE SEQUENCE</scope>
</reference>
<gene>
    <name evidence="7" type="primary">pdxY_4</name>
    <name evidence="7" type="ORF">SDC9_94492</name>
</gene>
<dbReference type="NCBIfam" id="NF005491">
    <property type="entry name" value="PRK07105.1"/>
    <property type="match status" value="1"/>
</dbReference>
<dbReference type="EMBL" id="VSSQ01011814">
    <property type="protein sequence ID" value="MPM47776.1"/>
    <property type="molecule type" value="Genomic_DNA"/>
</dbReference>
<evidence type="ECO:0000259" key="6">
    <source>
        <dbReference type="Pfam" id="PF08543"/>
    </source>
</evidence>
<accession>A0A645A4B5</accession>
<feature type="domain" description="Pyridoxamine kinase/Phosphomethylpyrimidine kinase" evidence="6">
    <location>
        <begin position="31"/>
        <end position="263"/>
    </location>
</feature>